<dbReference type="PANTHER" id="PTHR31377">
    <property type="entry name" value="AGMATINE DEIMINASE-RELATED"/>
    <property type="match status" value="1"/>
</dbReference>
<evidence type="ECO:0000256" key="1">
    <source>
        <dbReference type="ARBA" id="ARBA00022801"/>
    </source>
</evidence>
<keyword evidence="1" id="KW-0378">Hydrolase</keyword>
<dbReference type="SUPFAM" id="SSF55909">
    <property type="entry name" value="Pentein"/>
    <property type="match status" value="1"/>
</dbReference>
<protein>
    <submittedName>
        <fullName evidence="2">Agmatine deiminase family protein</fullName>
    </submittedName>
</protein>
<dbReference type="GO" id="GO:0009446">
    <property type="term" value="P:putrescine biosynthetic process"/>
    <property type="evidence" value="ECO:0007669"/>
    <property type="project" value="InterPro"/>
</dbReference>
<dbReference type="Gene3D" id="3.75.10.10">
    <property type="entry name" value="L-arginine/glycine Amidinotransferase, Chain A"/>
    <property type="match status" value="1"/>
</dbReference>
<dbReference type="PANTHER" id="PTHR31377:SF0">
    <property type="entry name" value="AGMATINE DEIMINASE-RELATED"/>
    <property type="match status" value="1"/>
</dbReference>
<accession>A0A9D1XRB1</accession>
<reference evidence="2" key="2">
    <citation type="submission" date="2021-04" db="EMBL/GenBank/DDBJ databases">
        <authorList>
            <person name="Gilroy R."/>
        </authorList>
    </citation>
    <scope>NUCLEOTIDE SEQUENCE</scope>
    <source>
        <strain evidence="2">ChiHecec2B26-12326</strain>
    </source>
</reference>
<proteinExistence type="predicted"/>
<name>A0A9D1XRB1_9BACT</name>
<sequence length="356" mass="41506">MEKGIHYGFIEHTHDIWCRDYMPIQTGIRQFVQFDYFPDYYLSPKYISQLTIPSEVSLDYTFELSKTDLIIDGGNIVKSDNSAILTDKIWKDNARLKKTTVLSLLKKALGIERIYVIPQLPYDMTGHADGMVRFIDDKNLIVADYSKESKTWRTKMDRALEKTGLNIHLFPSETIIRKNEHGDYTAEGVYINFLRIGNIILLPQFHLEKDAEACKRTQELFPDCEIIPILSNEIAIDGGVLNCVTWNIRMETTSKFHCFPLKRPDRAEQEAYVYGRLDFYLSTFDYRLIAKCFETVWNFSTGDIIGDGELKERTHRLLEKSQERNFIPQHYVDKTIDLILEYLESIGQYGFQISEN</sequence>
<organism evidence="2 3">
    <name type="scientific">Candidatus Parabacteroides intestinigallinarum</name>
    <dbReference type="NCBI Taxonomy" id="2838722"/>
    <lineage>
        <taxon>Bacteria</taxon>
        <taxon>Pseudomonadati</taxon>
        <taxon>Bacteroidota</taxon>
        <taxon>Bacteroidia</taxon>
        <taxon>Bacteroidales</taxon>
        <taxon>Tannerellaceae</taxon>
        <taxon>Parabacteroides</taxon>
    </lineage>
</organism>
<gene>
    <name evidence="2" type="ORF">H9848_06885</name>
</gene>
<dbReference type="GO" id="GO:0004668">
    <property type="term" value="F:protein-arginine deiminase activity"/>
    <property type="evidence" value="ECO:0007669"/>
    <property type="project" value="InterPro"/>
</dbReference>
<dbReference type="Pfam" id="PF04371">
    <property type="entry name" value="PAD_porph"/>
    <property type="match status" value="1"/>
</dbReference>
<dbReference type="GO" id="GO:0047632">
    <property type="term" value="F:agmatine deiminase activity"/>
    <property type="evidence" value="ECO:0007669"/>
    <property type="project" value="TreeGrafter"/>
</dbReference>
<dbReference type="AlphaFoldDB" id="A0A9D1XRB1"/>
<evidence type="ECO:0000313" key="2">
    <source>
        <dbReference type="EMBL" id="HIX86317.1"/>
    </source>
</evidence>
<dbReference type="EMBL" id="DXEN01000054">
    <property type="protein sequence ID" value="HIX86317.1"/>
    <property type="molecule type" value="Genomic_DNA"/>
</dbReference>
<dbReference type="Proteomes" id="UP000823847">
    <property type="component" value="Unassembled WGS sequence"/>
</dbReference>
<comment type="caution">
    <text evidence="2">The sequence shown here is derived from an EMBL/GenBank/DDBJ whole genome shotgun (WGS) entry which is preliminary data.</text>
</comment>
<reference evidence="2" key="1">
    <citation type="journal article" date="2021" name="PeerJ">
        <title>Extensive microbial diversity within the chicken gut microbiome revealed by metagenomics and culture.</title>
        <authorList>
            <person name="Gilroy R."/>
            <person name="Ravi A."/>
            <person name="Getino M."/>
            <person name="Pursley I."/>
            <person name="Horton D.L."/>
            <person name="Alikhan N.F."/>
            <person name="Baker D."/>
            <person name="Gharbi K."/>
            <person name="Hall N."/>
            <person name="Watson M."/>
            <person name="Adriaenssens E.M."/>
            <person name="Foster-Nyarko E."/>
            <person name="Jarju S."/>
            <person name="Secka A."/>
            <person name="Antonio M."/>
            <person name="Oren A."/>
            <person name="Chaudhuri R.R."/>
            <person name="La Ragione R."/>
            <person name="Hildebrand F."/>
            <person name="Pallen M.J."/>
        </authorList>
    </citation>
    <scope>NUCLEOTIDE SEQUENCE</scope>
    <source>
        <strain evidence="2">ChiHecec2B26-12326</strain>
    </source>
</reference>
<dbReference type="InterPro" id="IPR007466">
    <property type="entry name" value="Peptidyl-Arg-deiminase_porph"/>
</dbReference>
<evidence type="ECO:0000313" key="3">
    <source>
        <dbReference type="Proteomes" id="UP000823847"/>
    </source>
</evidence>